<dbReference type="PANTHER" id="PTHR12526">
    <property type="entry name" value="GLYCOSYLTRANSFERASE"/>
    <property type="match status" value="1"/>
</dbReference>
<evidence type="ECO:0000259" key="1">
    <source>
        <dbReference type="Pfam" id="PF00534"/>
    </source>
</evidence>
<dbReference type="RefSeq" id="WP_032945332.1">
    <property type="nucleotide sequence ID" value="NZ_CAXTBE010000008.1"/>
</dbReference>
<dbReference type="Gene3D" id="3.40.50.2000">
    <property type="entry name" value="Glycogen Phosphorylase B"/>
    <property type="match status" value="2"/>
</dbReference>
<dbReference type="AlphaFoldDB" id="A0A1Q6J7H1"/>
<comment type="caution">
    <text evidence="5">The sequence shown here is derived from an EMBL/GenBank/DDBJ whole genome shotgun (WGS) entry which is preliminary data.</text>
</comment>
<evidence type="ECO:0000259" key="2">
    <source>
        <dbReference type="Pfam" id="PF13439"/>
    </source>
</evidence>
<dbReference type="InterPro" id="IPR028098">
    <property type="entry name" value="Glyco_trans_4-like_N"/>
</dbReference>
<dbReference type="EMBL" id="WCXA01000027">
    <property type="protein sequence ID" value="KAB3860459.1"/>
    <property type="molecule type" value="Genomic_DNA"/>
</dbReference>
<evidence type="ECO:0000313" key="7">
    <source>
        <dbReference type="Proteomes" id="UP000462922"/>
    </source>
</evidence>
<dbReference type="Pfam" id="PF13439">
    <property type="entry name" value="Glyco_transf_4"/>
    <property type="match status" value="1"/>
</dbReference>
<dbReference type="InterPro" id="IPR001296">
    <property type="entry name" value="Glyco_trans_1"/>
</dbReference>
<dbReference type="GO" id="GO:0016757">
    <property type="term" value="F:glycosyltransferase activity"/>
    <property type="evidence" value="ECO:0007669"/>
    <property type="project" value="InterPro"/>
</dbReference>
<proteinExistence type="predicted"/>
<evidence type="ECO:0000313" key="5">
    <source>
        <dbReference type="EMBL" id="OKZ49042.1"/>
    </source>
</evidence>
<dbReference type="EMBL" id="WDAX01000009">
    <property type="protein sequence ID" value="KAB6575405.1"/>
    <property type="molecule type" value="Genomic_DNA"/>
</dbReference>
<dbReference type="Proteomes" id="UP000462922">
    <property type="component" value="Unassembled WGS sequence"/>
</dbReference>
<reference evidence="7 8" key="2">
    <citation type="journal article" date="2019" name="Nat. Med.">
        <title>A library of human gut bacterial isolates paired with longitudinal multiomics data enables mechanistic microbiome research.</title>
        <authorList>
            <person name="Poyet M."/>
            <person name="Groussin M."/>
            <person name="Gibbons S.M."/>
            <person name="Avila-Pacheco J."/>
            <person name="Jiang X."/>
            <person name="Kearney S.M."/>
            <person name="Perrotta A.R."/>
            <person name="Berdy B."/>
            <person name="Zhao S."/>
            <person name="Lieberman T.D."/>
            <person name="Swanson P.K."/>
            <person name="Smith M."/>
            <person name="Roesemann S."/>
            <person name="Alexander J.E."/>
            <person name="Rich S.A."/>
            <person name="Livny J."/>
            <person name="Vlamakis H."/>
            <person name="Clish C."/>
            <person name="Bullock K."/>
            <person name="Deik A."/>
            <person name="Scott J."/>
            <person name="Pierce K.A."/>
            <person name="Xavier R.J."/>
            <person name="Alm E.J."/>
        </authorList>
    </citation>
    <scope>NUCLEOTIDE SEQUENCE [LARGE SCALE GENOMIC DNA]</scope>
    <source>
        <strain evidence="4 7">BIOML-A110</strain>
        <strain evidence="3 8">BIOML-A9</strain>
    </source>
</reference>
<dbReference type="EMBL" id="MNQV01000178">
    <property type="protein sequence ID" value="OKZ49042.1"/>
    <property type="molecule type" value="Genomic_DNA"/>
</dbReference>
<gene>
    <name evidence="5" type="ORF">BHV80_09460</name>
    <name evidence="3" type="ORF">GAS37_13650</name>
    <name evidence="4" type="ORF">GAY76_05400</name>
</gene>
<dbReference type="PANTHER" id="PTHR12526:SF630">
    <property type="entry name" value="GLYCOSYLTRANSFERASE"/>
    <property type="match status" value="1"/>
</dbReference>
<name>A0A1Q6J7H1_PHOVU</name>
<organism evidence="5 6">
    <name type="scientific">Phocaeicola vulgatus</name>
    <name type="common">Bacteroides vulgatus</name>
    <dbReference type="NCBI Taxonomy" id="821"/>
    <lineage>
        <taxon>Bacteria</taxon>
        <taxon>Pseudomonadati</taxon>
        <taxon>Bacteroidota</taxon>
        <taxon>Bacteroidia</taxon>
        <taxon>Bacteroidales</taxon>
        <taxon>Bacteroidaceae</taxon>
        <taxon>Phocaeicola</taxon>
    </lineage>
</organism>
<keyword evidence="3" id="KW-0808">Transferase</keyword>
<accession>A0A1Q6J7H1</accession>
<dbReference type="SUPFAM" id="SSF53756">
    <property type="entry name" value="UDP-Glycosyltransferase/glycogen phosphorylase"/>
    <property type="match status" value="1"/>
</dbReference>
<dbReference type="Proteomes" id="UP000186631">
    <property type="component" value="Unassembled WGS sequence"/>
</dbReference>
<feature type="domain" description="Glycosyltransferase subfamily 4-like N-terminal" evidence="2">
    <location>
        <begin position="12"/>
        <end position="168"/>
    </location>
</feature>
<dbReference type="Pfam" id="PF00534">
    <property type="entry name" value="Glycos_transf_1"/>
    <property type="match status" value="1"/>
</dbReference>
<protein>
    <submittedName>
        <fullName evidence="3">Glycosyltransferase</fullName>
    </submittedName>
</protein>
<feature type="domain" description="Glycosyl transferase family 1" evidence="1">
    <location>
        <begin position="177"/>
        <end position="327"/>
    </location>
</feature>
<evidence type="ECO:0000313" key="6">
    <source>
        <dbReference type="Proteomes" id="UP000186631"/>
    </source>
</evidence>
<sequence>MKILYVITGLGMGGAETITIDVAQKMLERGHEVAVLYLTGDNLQQHRIKLQMEIIGLHMKKSPIGFLRALKQARIYVNMFSPNVVHAQMFHANLFCRILRLFTRMPFLICTEHNRNIEGAIRMKLYRLTDCLSDMNTNVSEEATNYFISKKSFNKEKSKTIYNGVDLSKFIKDDNVRKAIRKEYGILEEDFLFINVGRLTKAKNQETLVKAFFQLKNKGLHVKLLIVGKGPEEEKLKKIVSSFSLKSDCIFTGIQNNIVDYYNAADCFVLSSLWEGFPMVLIEAMATELPIITTECGREAVSDNNYIVSAENSFLLSEKMESIYNMNLSDRIQLGISNRNHVKRFDINIICSQWEDIYSGKI</sequence>
<dbReference type="Proteomes" id="UP000470332">
    <property type="component" value="Unassembled WGS sequence"/>
</dbReference>
<evidence type="ECO:0000313" key="4">
    <source>
        <dbReference type="EMBL" id="KAB6575405.1"/>
    </source>
</evidence>
<reference evidence="5 6" key="1">
    <citation type="journal article" date="2016" name="Nat. Biotechnol.">
        <title>Measurement of bacterial replication rates in microbial communities.</title>
        <authorList>
            <person name="Brown C.T."/>
            <person name="Olm M.R."/>
            <person name="Thomas B.C."/>
            <person name="Banfield J.F."/>
        </authorList>
    </citation>
    <scope>NUCLEOTIDE SEQUENCE [LARGE SCALE GENOMIC DNA]</scope>
    <source>
        <strain evidence="5">42_262</strain>
    </source>
</reference>
<evidence type="ECO:0000313" key="3">
    <source>
        <dbReference type="EMBL" id="KAB3860459.1"/>
    </source>
</evidence>
<evidence type="ECO:0000313" key="8">
    <source>
        <dbReference type="Proteomes" id="UP000470332"/>
    </source>
</evidence>